<proteinExistence type="predicted"/>
<evidence type="ECO:0000313" key="6">
    <source>
        <dbReference type="Proteomes" id="UP000033140"/>
    </source>
</evidence>
<dbReference type="GO" id="GO:0002098">
    <property type="term" value="P:tRNA wobble uridine modification"/>
    <property type="evidence" value="ECO:0007669"/>
    <property type="project" value="TreeGrafter"/>
</dbReference>
<reference evidence="5 6" key="2">
    <citation type="journal article" date="2014" name="J. Gen. Appl. Microbiol.">
        <title>The early diverging ascomycetous budding yeast Saitoella complicata has three histone deacetylases belonging to the Clr6, Hos2, and Rpd3 lineages.</title>
        <authorList>
            <person name="Nishida H."/>
            <person name="Matsumoto T."/>
            <person name="Kondo S."/>
            <person name="Hamamoto M."/>
            <person name="Yoshikawa H."/>
        </authorList>
    </citation>
    <scope>NUCLEOTIDE SEQUENCE [LARGE SCALE GENOMIC DNA]</scope>
    <source>
        <strain evidence="5 6">NRRL Y-17804</strain>
    </source>
</reference>
<dbReference type="GO" id="GO:0000049">
    <property type="term" value="F:tRNA binding"/>
    <property type="evidence" value="ECO:0007669"/>
    <property type="project" value="TreeGrafter"/>
</dbReference>
<feature type="domain" description="Methyltransferase type 11" evidence="4">
    <location>
        <begin position="51"/>
        <end position="140"/>
    </location>
</feature>
<dbReference type="SUPFAM" id="SSF53335">
    <property type="entry name" value="S-adenosyl-L-methionine-dependent methyltransferases"/>
    <property type="match status" value="1"/>
</dbReference>
<evidence type="ECO:0000313" key="5">
    <source>
        <dbReference type="EMBL" id="GAO46336.1"/>
    </source>
</evidence>
<accession>A0A0E9N9D0</accession>
<dbReference type="InterPro" id="IPR051422">
    <property type="entry name" value="AlkB_tRNA_MeTrf/Diox"/>
</dbReference>
<keyword evidence="6" id="KW-1185">Reference proteome</keyword>
<dbReference type="Pfam" id="PF08241">
    <property type="entry name" value="Methyltransf_11"/>
    <property type="match status" value="1"/>
</dbReference>
<organism evidence="5 6">
    <name type="scientific">Saitoella complicata (strain BCRC 22490 / CBS 7301 / JCM 7358 / NBRC 10748 / NRRL Y-17804)</name>
    <dbReference type="NCBI Taxonomy" id="698492"/>
    <lineage>
        <taxon>Eukaryota</taxon>
        <taxon>Fungi</taxon>
        <taxon>Dikarya</taxon>
        <taxon>Ascomycota</taxon>
        <taxon>Taphrinomycotina</taxon>
        <taxon>Taphrinomycotina incertae sedis</taxon>
        <taxon>Saitoella</taxon>
    </lineage>
</organism>
<dbReference type="GO" id="GO:0106335">
    <property type="term" value="F:tRNA (5-carboxymethyluridine(34)-5-O)-methyltransferase activity"/>
    <property type="evidence" value="ECO:0007669"/>
    <property type="project" value="TreeGrafter"/>
</dbReference>
<dbReference type="InterPro" id="IPR029063">
    <property type="entry name" value="SAM-dependent_MTases_sf"/>
</dbReference>
<keyword evidence="2" id="KW-0808">Transferase</keyword>
<dbReference type="GO" id="GO:0005737">
    <property type="term" value="C:cytoplasm"/>
    <property type="evidence" value="ECO:0007669"/>
    <property type="project" value="TreeGrafter"/>
</dbReference>
<dbReference type="InterPro" id="IPR031342">
    <property type="entry name" value="Mug163-like"/>
</dbReference>
<dbReference type="Proteomes" id="UP000033140">
    <property type="component" value="Unassembled WGS sequence"/>
</dbReference>
<dbReference type="GO" id="GO:0008757">
    <property type="term" value="F:S-adenosylmethionine-dependent methyltransferase activity"/>
    <property type="evidence" value="ECO:0007669"/>
    <property type="project" value="InterPro"/>
</dbReference>
<dbReference type="PANTHER" id="PTHR13069">
    <property type="entry name" value="ALKYLATED DNA REPAIR PROTEIN ALKB HOMOLOG 8"/>
    <property type="match status" value="1"/>
</dbReference>
<dbReference type="PANTHER" id="PTHR13069:SF21">
    <property type="entry name" value="ALKYLATED DNA REPAIR PROTEIN ALKB HOMOLOG 8"/>
    <property type="match status" value="1"/>
</dbReference>
<dbReference type="STRING" id="698492.A0A0E9N9D0"/>
<feature type="region of interest" description="Disordered" evidence="3">
    <location>
        <begin position="166"/>
        <end position="203"/>
    </location>
</feature>
<protein>
    <recommendedName>
        <fullName evidence="4">Methyltransferase type 11 domain-containing protein</fullName>
    </recommendedName>
</protein>
<name>A0A0E9N9D0_SAICN</name>
<dbReference type="AlphaFoldDB" id="A0A0E9N9D0"/>
<reference evidence="5 6" key="1">
    <citation type="journal article" date="2011" name="J. Gen. Appl. Microbiol.">
        <title>Draft genome sequencing of the enigmatic yeast Saitoella complicata.</title>
        <authorList>
            <person name="Nishida H."/>
            <person name="Hamamoto M."/>
            <person name="Sugiyama J."/>
        </authorList>
    </citation>
    <scope>NUCLEOTIDE SEQUENCE [LARGE SCALE GENOMIC DNA]</scope>
    <source>
        <strain evidence="5 6">NRRL Y-17804</strain>
    </source>
</reference>
<dbReference type="GO" id="GO:0030488">
    <property type="term" value="P:tRNA methylation"/>
    <property type="evidence" value="ECO:0007669"/>
    <property type="project" value="TreeGrafter"/>
</dbReference>
<evidence type="ECO:0000256" key="3">
    <source>
        <dbReference type="SAM" id="MobiDB-lite"/>
    </source>
</evidence>
<dbReference type="InterPro" id="IPR013216">
    <property type="entry name" value="Methyltransf_11"/>
</dbReference>
<dbReference type="GO" id="GO:0005634">
    <property type="term" value="C:nucleus"/>
    <property type="evidence" value="ECO:0007669"/>
    <property type="project" value="TreeGrafter"/>
</dbReference>
<dbReference type="Pfam" id="PF17119">
    <property type="entry name" value="MMU163"/>
    <property type="match status" value="1"/>
</dbReference>
<dbReference type="EMBL" id="BACD03000003">
    <property type="protein sequence ID" value="GAO46336.1"/>
    <property type="molecule type" value="Genomic_DNA"/>
</dbReference>
<sequence>MSPASNELTYEREHVHEVYNVIASHFSETRYKPWPVVDRFLRERPDGAIGIDVGCGNGKYLGVNPNIYVIGSDRSDNLIKIAHERGHEALVADGLAIPHPQGRFDFAISIAVIHHFSTDVRRQEAIKTVLAALKPDGQALIFVWALEQKNSRRGWDEGGEQDVMVPWVLQEKKPKQPKSRRNKDEAAEGTPENPAEGKEKEPEKVYQRYYHLFKKDELEERVVEAGGKVMESGYERDNCSHLTSTASKQTIHLTIHEQQIMKLNQALQSSRRFASTLAGHVKITKSDLPASTFFCSSHAGEYVSKSGECTRTFNEVFDTRLLRASPGLDPQPSVFFEQSLSSNQRRLGQPDEREVTLGKTIRTLRQHLPHILETPLPAKILSPSVKLHLFPSTHPNIPRVSGRVPYLAALRLACWTVPVILKRQPPTNHVRLEILSERMITVNGRERLMVRWQTALDHPHSDEGCMAGWFWFEFDEFGKLSSHVVEDVEYPTERQQKPSVVTSIWEMFGSGSRKEEQLAWYCVPLRRKRREEAGLMNDRL</sequence>
<evidence type="ECO:0000256" key="1">
    <source>
        <dbReference type="ARBA" id="ARBA00022603"/>
    </source>
</evidence>
<evidence type="ECO:0000256" key="2">
    <source>
        <dbReference type="ARBA" id="ARBA00022679"/>
    </source>
</evidence>
<evidence type="ECO:0000259" key="4">
    <source>
        <dbReference type="Pfam" id="PF08241"/>
    </source>
</evidence>
<dbReference type="Gene3D" id="3.40.50.150">
    <property type="entry name" value="Vaccinia Virus protein VP39"/>
    <property type="match status" value="1"/>
</dbReference>
<gene>
    <name evidence="5" type="ORF">G7K_0568-t1</name>
</gene>
<dbReference type="CDD" id="cd02440">
    <property type="entry name" value="AdoMet_MTases"/>
    <property type="match status" value="1"/>
</dbReference>
<comment type="caution">
    <text evidence="5">The sequence shown here is derived from an EMBL/GenBank/DDBJ whole genome shotgun (WGS) entry which is preliminary data.</text>
</comment>
<reference evidence="5 6" key="3">
    <citation type="journal article" date="2015" name="Genome Announc.">
        <title>Draft Genome Sequence of the Archiascomycetous Yeast Saitoella complicata.</title>
        <authorList>
            <person name="Yamauchi K."/>
            <person name="Kondo S."/>
            <person name="Hamamoto M."/>
            <person name="Takahashi Y."/>
            <person name="Ogura Y."/>
            <person name="Hayashi T."/>
            <person name="Nishida H."/>
        </authorList>
    </citation>
    <scope>NUCLEOTIDE SEQUENCE [LARGE SCALE GENOMIC DNA]</scope>
    <source>
        <strain evidence="5 6">NRRL Y-17804</strain>
    </source>
</reference>
<keyword evidence="1" id="KW-0489">Methyltransferase</keyword>